<gene>
    <name evidence="2" type="ORF">A3A33_03880</name>
</gene>
<evidence type="ECO:0000313" key="3">
    <source>
        <dbReference type="Proteomes" id="UP000179047"/>
    </source>
</evidence>
<dbReference type="EMBL" id="MGKP01000024">
    <property type="protein sequence ID" value="OGN28049.1"/>
    <property type="molecule type" value="Genomic_DNA"/>
</dbReference>
<dbReference type="STRING" id="1802701.A3A33_03880"/>
<reference evidence="2 3" key="1">
    <citation type="journal article" date="2016" name="Nat. Commun.">
        <title>Thousands of microbial genomes shed light on interconnected biogeochemical processes in an aquifer system.</title>
        <authorList>
            <person name="Anantharaman K."/>
            <person name="Brown C.T."/>
            <person name="Hug L.A."/>
            <person name="Sharon I."/>
            <person name="Castelle C.J."/>
            <person name="Probst A.J."/>
            <person name="Thomas B.C."/>
            <person name="Singh A."/>
            <person name="Wilkins M.J."/>
            <person name="Karaoz U."/>
            <person name="Brodie E.L."/>
            <person name="Williams K.H."/>
            <person name="Hubbard S.S."/>
            <person name="Banfield J.F."/>
        </authorList>
    </citation>
    <scope>NUCLEOTIDE SEQUENCE [LARGE SCALE GENOMIC DNA]</scope>
</reference>
<dbReference type="Proteomes" id="UP000179047">
    <property type="component" value="Unassembled WGS sequence"/>
</dbReference>
<feature type="region of interest" description="Disordered" evidence="1">
    <location>
        <begin position="103"/>
        <end position="128"/>
    </location>
</feature>
<sequence length="128" mass="14645">MKQRELLFDGTVVDVPNGDGPPLEGVYVDVRGPHIWHITASGYLTLKLIDQEHALRIRVLDSRVKDLILLKLAAGAFLDFNVLRSEVQESYRLYVAPQLAWCRPRSSPHTDRDYESPWPRRPKNTNAP</sequence>
<comment type="caution">
    <text evidence="2">The sequence shown here is derived from an EMBL/GenBank/DDBJ whole genome shotgun (WGS) entry which is preliminary data.</text>
</comment>
<proteinExistence type="predicted"/>
<accession>A0A1F8GUE4</accession>
<name>A0A1F8GUE4_9BACT</name>
<dbReference type="AlphaFoldDB" id="A0A1F8GUE4"/>
<evidence type="ECO:0000256" key="1">
    <source>
        <dbReference type="SAM" id="MobiDB-lite"/>
    </source>
</evidence>
<evidence type="ECO:0000313" key="2">
    <source>
        <dbReference type="EMBL" id="OGN28049.1"/>
    </source>
</evidence>
<organism evidence="2 3">
    <name type="scientific">Candidatus Yanofskybacteria bacterium RIFCSPLOWO2_01_FULL_49_25</name>
    <dbReference type="NCBI Taxonomy" id="1802701"/>
    <lineage>
        <taxon>Bacteria</taxon>
        <taxon>Candidatus Yanofskyibacteriota</taxon>
    </lineage>
</organism>
<protein>
    <submittedName>
        <fullName evidence="2">Uncharacterized protein</fullName>
    </submittedName>
</protein>